<keyword evidence="4" id="KW-1185">Reference proteome</keyword>
<feature type="domain" description="TerD" evidence="2">
    <location>
        <begin position="1"/>
        <end position="176"/>
    </location>
</feature>
<dbReference type="InterPro" id="IPR003325">
    <property type="entry name" value="TerD"/>
</dbReference>
<sequence length="191" mass="20838">MAIKLSKNSSISLTKEVEQLSKVTVGVGWDMAKPTGFLSSLFGATSIDLDASCVLLDEKLREVDTVWFGQLKSKCGAIKHSGDNRTGDGDGDDEQISISLPKLPKSVHHLAITVNSYAGQSFEKVDNAFCRVMDRSSKEICRFTLSEQGRHTGVFIGLLSVKQGEWIFSSKGIPMSGRTVDELKTQVMAHI</sequence>
<reference evidence="4" key="1">
    <citation type="journal article" date="2019" name="Int. J. Syst. Evol. Microbiol.">
        <title>The Global Catalogue of Microorganisms (GCM) 10K type strain sequencing project: providing services to taxonomists for standard genome sequencing and annotation.</title>
        <authorList>
            <consortium name="The Broad Institute Genomics Platform"/>
            <consortium name="The Broad Institute Genome Sequencing Center for Infectious Disease"/>
            <person name="Wu L."/>
            <person name="Ma J."/>
        </authorList>
    </citation>
    <scope>NUCLEOTIDE SEQUENCE [LARGE SCALE GENOMIC DNA]</scope>
    <source>
        <strain evidence="4">CECT 7398</strain>
    </source>
</reference>
<dbReference type="Proteomes" id="UP001238540">
    <property type="component" value="Unassembled WGS sequence"/>
</dbReference>
<organism evidence="3 4">
    <name type="scientific">Vibrio ostreicida</name>
    <dbReference type="NCBI Taxonomy" id="526588"/>
    <lineage>
        <taxon>Bacteria</taxon>
        <taxon>Pseudomonadati</taxon>
        <taxon>Pseudomonadota</taxon>
        <taxon>Gammaproteobacteria</taxon>
        <taxon>Vibrionales</taxon>
        <taxon>Vibrionaceae</taxon>
        <taxon>Vibrio</taxon>
    </lineage>
</organism>
<dbReference type="CDD" id="cd06974">
    <property type="entry name" value="TerD_like"/>
    <property type="match status" value="1"/>
</dbReference>
<accession>A0ABT8BXL9</accession>
<evidence type="ECO:0000259" key="2">
    <source>
        <dbReference type="Pfam" id="PF02342"/>
    </source>
</evidence>
<dbReference type="PANTHER" id="PTHR32097:SF17">
    <property type="entry name" value="CAMP-BINDING PROTEIN 1-RELATED"/>
    <property type="match status" value="1"/>
</dbReference>
<name>A0ABT8BXL9_9VIBR</name>
<dbReference type="Gene3D" id="2.60.60.30">
    <property type="entry name" value="sav2460 like domains"/>
    <property type="match status" value="1"/>
</dbReference>
<dbReference type="Pfam" id="PF02342">
    <property type="entry name" value="TerD"/>
    <property type="match status" value="1"/>
</dbReference>
<dbReference type="RefSeq" id="WP_076585873.1">
    <property type="nucleotide sequence ID" value="NZ_JABEYA020000001.1"/>
</dbReference>
<evidence type="ECO:0000256" key="1">
    <source>
        <dbReference type="ARBA" id="ARBA00022686"/>
    </source>
</evidence>
<dbReference type="EMBL" id="JAUFQC010000001">
    <property type="protein sequence ID" value="MDN3610840.1"/>
    <property type="molecule type" value="Genomic_DNA"/>
</dbReference>
<protein>
    <submittedName>
        <fullName evidence="3">TerD family protein</fullName>
    </submittedName>
</protein>
<gene>
    <name evidence="3" type="ORF">QWZ16_14135</name>
</gene>
<comment type="caution">
    <text evidence="3">The sequence shown here is derived from an EMBL/GenBank/DDBJ whole genome shotgun (WGS) entry which is preliminary data.</text>
</comment>
<evidence type="ECO:0000313" key="3">
    <source>
        <dbReference type="EMBL" id="MDN3610840.1"/>
    </source>
</evidence>
<keyword evidence="1" id="KW-0778">Tellurium resistance</keyword>
<dbReference type="PANTHER" id="PTHR32097">
    <property type="entry name" value="CAMP-BINDING PROTEIN 1-RELATED"/>
    <property type="match status" value="1"/>
</dbReference>
<evidence type="ECO:0000313" key="4">
    <source>
        <dbReference type="Proteomes" id="UP001238540"/>
    </source>
</evidence>
<dbReference type="InterPro" id="IPR051324">
    <property type="entry name" value="Stress/Tellurium_Resist"/>
</dbReference>
<proteinExistence type="predicted"/>